<dbReference type="SUPFAM" id="SSF53383">
    <property type="entry name" value="PLP-dependent transferases"/>
    <property type="match status" value="1"/>
</dbReference>
<feature type="domain" description="Aminotransferase class I/classII large" evidence="7">
    <location>
        <begin position="32"/>
        <end position="395"/>
    </location>
</feature>
<sequence>MTVKSMYGELPEVEVDPIIKIMGRYHNDPTPDKIDVSIGVYKSEEGGPYVFPSVVKSKEMLAKNDPGHNYTNMAGIPEYTKAAREVIFGETIANEGKIASLQTISGTGAVHMASLFTASVGLNNYYVGTPFWSNYQPTIEHVGGKVNTYRHYDPELKQVDFKSTLEALNSAPAKSVFLLQACCHNPTGADFSQTQWKEIATIMKERELYPFFDIAYQGFASGDKDVDAWPIRYFYDLGMELLVCQSFSKNMGLYSERVGCLHVVSNDRSALEKIQGQLVTFFRMECSFAPAWGARVAAGIMNKPELKQLWDQDVLDITTRMKSLRKSVLEKLTKLGTPGKWDHVLHSNGLFWYSGLTEEQVGRMIEQEHVYMTFTGRVNIAGLNNANMDHFCESLDRVVRETKN</sequence>
<keyword evidence="5" id="KW-0808">Transferase</keyword>
<dbReference type="Proteomes" id="UP001497600">
    <property type="component" value="Chromosome A"/>
</dbReference>
<dbReference type="InterPro" id="IPR015421">
    <property type="entry name" value="PyrdxlP-dep_Trfase_major"/>
</dbReference>
<dbReference type="CDD" id="cd00609">
    <property type="entry name" value="AAT_like"/>
    <property type="match status" value="1"/>
</dbReference>
<name>A0ABP0E633_9ASCO</name>
<evidence type="ECO:0000313" key="8">
    <source>
        <dbReference type="EMBL" id="CAK7893565.1"/>
    </source>
</evidence>
<dbReference type="InterPro" id="IPR004839">
    <property type="entry name" value="Aminotransferase_I/II_large"/>
</dbReference>
<dbReference type="GO" id="GO:0008483">
    <property type="term" value="F:transaminase activity"/>
    <property type="evidence" value="ECO:0007669"/>
    <property type="project" value="UniProtKB-KW"/>
</dbReference>
<evidence type="ECO:0000256" key="2">
    <source>
        <dbReference type="ARBA" id="ARBA00007441"/>
    </source>
</evidence>
<accession>A0ABP0E633</accession>
<keyword evidence="6" id="KW-0663">Pyridoxal phosphate</keyword>
<comment type="cofactor">
    <cofactor evidence="1">
        <name>pyridoxal 5'-phosphate</name>
        <dbReference type="ChEBI" id="CHEBI:597326"/>
    </cofactor>
</comment>
<protein>
    <submittedName>
        <fullName evidence="8">Aspartate aminotransferase, cytoplasmic</fullName>
    </submittedName>
</protein>
<keyword evidence="9" id="KW-1185">Reference proteome</keyword>
<dbReference type="InterPro" id="IPR015424">
    <property type="entry name" value="PyrdxlP-dep_Trfase"/>
</dbReference>
<evidence type="ECO:0000256" key="5">
    <source>
        <dbReference type="ARBA" id="ARBA00022679"/>
    </source>
</evidence>
<comment type="similarity">
    <text evidence="2">Belongs to the class-I pyridoxal-phosphate-dependent aminotransferase family.</text>
</comment>
<evidence type="ECO:0000256" key="3">
    <source>
        <dbReference type="ARBA" id="ARBA00011738"/>
    </source>
</evidence>
<proteinExistence type="inferred from homology"/>
<dbReference type="PANTHER" id="PTHR11879:SF55">
    <property type="entry name" value="GLUTAMATE OXALOACETATE TRANSAMINASE 1, ISOFORM B"/>
    <property type="match status" value="1"/>
</dbReference>
<evidence type="ECO:0000313" key="9">
    <source>
        <dbReference type="Proteomes" id="UP001497600"/>
    </source>
</evidence>
<comment type="subunit">
    <text evidence="3">Homodimer.</text>
</comment>
<evidence type="ECO:0000259" key="7">
    <source>
        <dbReference type="Pfam" id="PF00155"/>
    </source>
</evidence>
<organism evidence="8 9">
    <name type="scientific">[Candida] anglica</name>
    <dbReference type="NCBI Taxonomy" id="148631"/>
    <lineage>
        <taxon>Eukaryota</taxon>
        <taxon>Fungi</taxon>
        <taxon>Dikarya</taxon>
        <taxon>Ascomycota</taxon>
        <taxon>Saccharomycotina</taxon>
        <taxon>Pichiomycetes</taxon>
        <taxon>Debaryomycetaceae</taxon>
        <taxon>Kurtzmaniella</taxon>
    </lineage>
</organism>
<dbReference type="Gene3D" id="3.40.640.10">
    <property type="entry name" value="Type I PLP-dependent aspartate aminotransferase-like (Major domain)"/>
    <property type="match status" value="1"/>
</dbReference>
<gene>
    <name evidence="8" type="primary">AAT2</name>
    <name evidence="8" type="ORF">CAAN4_A07866</name>
</gene>
<dbReference type="NCBIfam" id="NF006719">
    <property type="entry name" value="PRK09257.1"/>
    <property type="match status" value="1"/>
</dbReference>
<dbReference type="PRINTS" id="PR00799">
    <property type="entry name" value="TRANSAMINASE"/>
</dbReference>
<dbReference type="Pfam" id="PF00155">
    <property type="entry name" value="Aminotran_1_2"/>
    <property type="match status" value="1"/>
</dbReference>
<keyword evidence="4 8" id="KW-0032">Aminotransferase</keyword>
<evidence type="ECO:0000256" key="6">
    <source>
        <dbReference type="ARBA" id="ARBA00022898"/>
    </source>
</evidence>
<dbReference type="EMBL" id="OZ004253">
    <property type="protein sequence ID" value="CAK7893565.1"/>
    <property type="molecule type" value="Genomic_DNA"/>
</dbReference>
<dbReference type="PANTHER" id="PTHR11879">
    <property type="entry name" value="ASPARTATE AMINOTRANSFERASE"/>
    <property type="match status" value="1"/>
</dbReference>
<dbReference type="InterPro" id="IPR015422">
    <property type="entry name" value="PyrdxlP-dep_Trfase_small"/>
</dbReference>
<dbReference type="Gene3D" id="3.90.1150.10">
    <property type="entry name" value="Aspartate Aminotransferase, domain 1"/>
    <property type="match status" value="1"/>
</dbReference>
<evidence type="ECO:0000256" key="1">
    <source>
        <dbReference type="ARBA" id="ARBA00001933"/>
    </source>
</evidence>
<reference evidence="8 9" key="1">
    <citation type="submission" date="2024-01" db="EMBL/GenBank/DDBJ databases">
        <authorList>
            <consortium name="Genoscope - CEA"/>
            <person name="William W."/>
        </authorList>
    </citation>
    <scope>NUCLEOTIDE SEQUENCE [LARGE SCALE GENOMIC DNA]</scope>
    <source>
        <strain evidence="8 9">29B2s-10</strain>
    </source>
</reference>
<evidence type="ECO:0000256" key="4">
    <source>
        <dbReference type="ARBA" id="ARBA00022576"/>
    </source>
</evidence>
<dbReference type="InterPro" id="IPR000796">
    <property type="entry name" value="Asp_trans"/>
</dbReference>